<feature type="compositionally biased region" description="Polar residues" evidence="1">
    <location>
        <begin position="42"/>
        <end position="55"/>
    </location>
</feature>
<protein>
    <submittedName>
        <fullName evidence="2">Uncharacterized protein</fullName>
    </submittedName>
</protein>
<dbReference type="RefSeq" id="XP_007320300.1">
    <property type="nucleotide sequence ID" value="XM_007320238.1"/>
</dbReference>
<accession>F8P1N1</accession>
<gene>
    <name evidence="2" type="ORF">SERLADRAFT_471738</name>
</gene>
<feature type="compositionally biased region" description="Basic and acidic residues" evidence="1">
    <location>
        <begin position="71"/>
        <end position="89"/>
    </location>
</feature>
<dbReference type="Proteomes" id="UP000008064">
    <property type="component" value="Unassembled WGS sequence"/>
</dbReference>
<evidence type="ECO:0000313" key="2">
    <source>
        <dbReference type="EMBL" id="EGO23060.1"/>
    </source>
</evidence>
<feature type="region of interest" description="Disordered" evidence="1">
    <location>
        <begin position="1"/>
        <end position="89"/>
    </location>
</feature>
<reference evidence="2" key="1">
    <citation type="submission" date="2011-04" db="EMBL/GenBank/DDBJ databases">
        <title>Evolution of plant cell wall degrading machinery underlies the functional diversity of forest fungi.</title>
        <authorList>
            <consortium name="US DOE Joint Genome Institute (JGI-PGF)"/>
            <person name="Eastwood D.C."/>
            <person name="Floudas D."/>
            <person name="Binder M."/>
            <person name="Majcherczyk A."/>
            <person name="Schneider P."/>
            <person name="Aerts A."/>
            <person name="Asiegbu F.O."/>
            <person name="Baker S.E."/>
            <person name="Barry K."/>
            <person name="Bendiksby M."/>
            <person name="Blumentritt M."/>
            <person name="Coutinho P.M."/>
            <person name="Cullen D."/>
            <person name="Cullen D."/>
            <person name="Gathman A."/>
            <person name="Goodell B."/>
            <person name="Henrissat B."/>
            <person name="Ihrmark K."/>
            <person name="Kauserud H."/>
            <person name="Kohler A."/>
            <person name="LaButti K."/>
            <person name="Lapidus A."/>
            <person name="Lavin J.L."/>
            <person name="Lee Y.-H."/>
            <person name="Lindquist E."/>
            <person name="Lilly W."/>
            <person name="Lucas S."/>
            <person name="Morin E."/>
            <person name="Murat C."/>
            <person name="Oguiza J.A."/>
            <person name="Park J."/>
            <person name="Pisabarro A.G."/>
            <person name="Riley R."/>
            <person name="Rosling A."/>
            <person name="Salamov A."/>
            <person name="Schmidt O."/>
            <person name="Schmutz J."/>
            <person name="Skrede I."/>
            <person name="Stenlid J."/>
            <person name="Wiebenga A."/>
            <person name="Xie X."/>
            <person name="Kues U."/>
            <person name="Hibbett D.S."/>
            <person name="Hoffmeister D."/>
            <person name="Hogberg N."/>
            <person name="Martin F."/>
            <person name="Grigoriev I.V."/>
            <person name="Watkinson S.C."/>
        </authorList>
    </citation>
    <scope>NUCLEOTIDE SEQUENCE</scope>
    <source>
        <strain evidence="2">S7.9</strain>
    </source>
</reference>
<dbReference type="AlphaFoldDB" id="F8P1N1"/>
<dbReference type="EMBL" id="GL945436">
    <property type="protein sequence ID" value="EGO23060.1"/>
    <property type="molecule type" value="Genomic_DNA"/>
</dbReference>
<proteinExistence type="predicted"/>
<dbReference type="HOGENOM" id="CLU_612751_0_0_1"/>
<dbReference type="KEGG" id="sla:SERLADRAFT_471738"/>
<feature type="compositionally biased region" description="Polar residues" evidence="1">
    <location>
        <begin position="19"/>
        <end position="35"/>
    </location>
</feature>
<name>F8P1N1_SERL9</name>
<sequence>MVLETAKWTPMSSAEELEGSSTRIAMTDLQEQTTGEEYCCAPSQTDAGSEVSSTQNHDDADMSIVPSSESEQDRDPEPLTKHIPHDGADMKLTDETESQVDLASALMTAEKDNIIQELHEEIDLLRQRNTELTLQSKQQKESSRMRKQGIQDQEFNHVINEIPDTDIQGLLSDLSEVIDHMVSEVIDIVASLHQITKHQSEPPPPIDTLLWALKQDPLVTGARQYLLDAYMHSSVNNHIHQLFFQPLVAPFIPCDTSPEVASTTSEAILEVQMLDHLFEKLLRTEPWHIAQRWRAITASHVPRQIPDPLAFLAEYTPQEEYMLYGIIFQLYSVDNIAREKLSTCLSTKMKAIYNQAYHLSVTIKCDVLPTRLLVTKCNEDVVNPRIHNIWPLDTKDAGGKVLGTYHLGLVKQVDNDKVSVLTAPTVVSGGFLHKLGLHLHRRCPGPW</sequence>
<dbReference type="GeneID" id="18820009"/>
<dbReference type="OrthoDB" id="3028347at2759"/>
<organism>
    <name type="scientific">Serpula lacrymans var. lacrymans (strain S7.9)</name>
    <name type="common">Dry rot fungus</name>
    <dbReference type="NCBI Taxonomy" id="578457"/>
    <lineage>
        <taxon>Eukaryota</taxon>
        <taxon>Fungi</taxon>
        <taxon>Dikarya</taxon>
        <taxon>Basidiomycota</taxon>
        <taxon>Agaricomycotina</taxon>
        <taxon>Agaricomycetes</taxon>
        <taxon>Agaricomycetidae</taxon>
        <taxon>Boletales</taxon>
        <taxon>Coniophorineae</taxon>
        <taxon>Serpulaceae</taxon>
        <taxon>Serpula</taxon>
    </lineage>
</organism>
<evidence type="ECO:0000256" key="1">
    <source>
        <dbReference type="SAM" id="MobiDB-lite"/>
    </source>
</evidence>